<dbReference type="PANTHER" id="PTHR46580">
    <property type="entry name" value="SENSOR KINASE-RELATED"/>
    <property type="match status" value="1"/>
</dbReference>
<dbReference type="EMBL" id="CAJOAZ010000869">
    <property type="protein sequence ID" value="CAF3726863.1"/>
    <property type="molecule type" value="Genomic_DNA"/>
</dbReference>
<dbReference type="InterPro" id="IPR013517">
    <property type="entry name" value="FG-GAP"/>
</dbReference>
<evidence type="ECO:0000313" key="4">
    <source>
        <dbReference type="EMBL" id="CAF3726863.1"/>
    </source>
</evidence>
<evidence type="ECO:0008006" key="6">
    <source>
        <dbReference type="Google" id="ProtNLM"/>
    </source>
</evidence>
<keyword evidence="3" id="KW-1133">Transmembrane helix</keyword>
<comment type="caution">
    <text evidence="4">The sequence shown here is derived from an EMBL/GenBank/DDBJ whole genome shotgun (WGS) entry which is preliminary data.</text>
</comment>
<gene>
    <name evidence="4" type="ORF">OXD698_LOCUS14014</name>
</gene>
<evidence type="ECO:0000313" key="5">
    <source>
        <dbReference type="Proteomes" id="UP000663844"/>
    </source>
</evidence>
<dbReference type="Pfam" id="PF13517">
    <property type="entry name" value="FG-GAP_3"/>
    <property type="match status" value="2"/>
</dbReference>
<protein>
    <recommendedName>
        <fullName evidence="6">VCBS repeat-containing protein</fullName>
    </recommendedName>
</protein>
<sequence length="359" mass="38415">MDQSESMEANTTTDETSNSLPKTTEIGVIGEKKFTRVKFIVIVTVLILLLVGIPVSIVLTKKSDTKATKMMAKTVTTPNVETSTTGSYQCRPAYMAQTTYVTGTGPFGLAVADVNNDSKPDIIVANIGSDTISVFLNIDNGTFTAQTTYSTGTWPVGVAVLDVNNDSQPDIIVSHRYAHNVRILLNIGNGTFITQTTYSTDLEPYSVVINDVNNDNKFDIIVPNSESQNVGVLLGSENGTFAAQITYSTGLTPFDVAVVDVNNDGNPDIIAPNYGSNYVSVLFNTGNGTFTSKKIYVTDSGHFSSGIGIYQGSIKSKHTSTKEFLVADGRMKILPTAMSLMASITSAASLLGVPVEIYY</sequence>
<name>A0A818WLU2_9BILA</name>
<organism evidence="4 5">
    <name type="scientific">Adineta steineri</name>
    <dbReference type="NCBI Taxonomy" id="433720"/>
    <lineage>
        <taxon>Eukaryota</taxon>
        <taxon>Metazoa</taxon>
        <taxon>Spiralia</taxon>
        <taxon>Gnathifera</taxon>
        <taxon>Rotifera</taxon>
        <taxon>Eurotatoria</taxon>
        <taxon>Bdelloidea</taxon>
        <taxon>Adinetida</taxon>
        <taxon>Adinetidae</taxon>
        <taxon>Adineta</taxon>
    </lineage>
</organism>
<evidence type="ECO:0000256" key="2">
    <source>
        <dbReference type="SAM" id="MobiDB-lite"/>
    </source>
</evidence>
<keyword evidence="3" id="KW-0472">Membrane</keyword>
<dbReference type="Gene3D" id="2.30.30.100">
    <property type="match status" value="4"/>
</dbReference>
<evidence type="ECO:0000256" key="1">
    <source>
        <dbReference type="ARBA" id="ARBA00022729"/>
    </source>
</evidence>
<feature type="region of interest" description="Disordered" evidence="2">
    <location>
        <begin position="1"/>
        <end position="21"/>
    </location>
</feature>
<keyword evidence="3" id="KW-0812">Transmembrane</keyword>
<feature type="transmembrane region" description="Helical" evidence="3">
    <location>
        <begin position="39"/>
        <end position="60"/>
    </location>
</feature>
<reference evidence="4" key="1">
    <citation type="submission" date="2021-02" db="EMBL/GenBank/DDBJ databases">
        <authorList>
            <person name="Nowell W R."/>
        </authorList>
    </citation>
    <scope>NUCLEOTIDE SEQUENCE</scope>
</reference>
<dbReference type="InterPro" id="IPR038377">
    <property type="entry name" value="Na/Glc_symporter_sf"/>
</dbReference>
<evidence type="ECO:0000256" key="3">
    <source>
        <dbReference type="SAM" id="Phobius"/>
    </source>
</evidence>
<keyword evidence="1" id="KW-0732">Signal</keyword>
<dbReference type="InterPro" id="IPR028994">
    <property type="entry name" value="Integrin_alpha_N"/>
</dbReference>
<dbReference type="Gene3D" id="1.20.1730.10">
    <property type="entry name" value="Sodium/glucose cotransporter"/>
    <property type="match status" value="1"/>
</dbReference>
<dbReference type="Proteomes" id="UP000663844">
    <property type="component" value="Unassembled WGS sequence"/>
</dbReference>
<dbReference type="SUPFAM" id="SSF69318">
    <property type="entry name" value="Integrin alpha N-terminal domain"/>
    <property type="match status" value="1"/>
</dbReference>
<proteinExistence type="predicted"/>
<dbReference type="AlphaFoldDB" id="A0A818WLU2"/>
<accession>A0A818WLU2</accession>